<dbReference type="EMBL" id="CP009788">
    <property type="protein sequence ID" value="AJE04190.1"/>
    <property type="molecule type" value="Genomic_DNA"/>
</dbReference>
<evidence type="ECO:0000313" key="1">
    <source>
        <dbReference type="EMBL" id="AJE04190.1"/>
    </source>
</evidence>
<protein>
    <submittedName>
        <fullName evidence="1">Uncharacterized protein</fullName>
    </submittedName>
</protein>
<proteinExistence type="predicted"/>
<dbReference type="KEGG" id="gpi:GPICK_13245"/>
<accession>A0A0B5BI57</accession>
<keyword evidence="2" id="KW-1185">Reference proteome</keyword>
<evidence type="ECO:0000313" key="2">
    <source>
        <dbReference type="Proteomes" id="UP000057609"/>
    </source>
</evidence>
<dbReference type="AlphaFoldDB" id="A0A0B5BI57"/>
<reference evidence="1 2" key="1">
    <citation type="journal article" date="2015" name="Genome Announc.">
        <title>Complete Genome of Geobacter pickeringii G13T, a Metal-Reducing Isolate from Sedimentary Kaolin Deposits.</title>
        <authorList>
            <person name="Badalamenti J.P."/>
            <person name="Bond D.R."/>
        </authorList>
    </citation>
    <scope>NUCLEOTIDE SEQUENCE [LARGE SCALE GENOMIC DNA]</scope>
    <source>
        <strain evidence="1 2">G13</strain>
    </source>
</reference>
<gene>
    <name evidence="1" type="ORF">GPICK_13245</name>
</gene>
<organism evidence="1 2">
    <name type="scientific">Geobacter pickeringii</name>
    <dbReference type="NCBI Taxonomy" id="345632"/>
    <lineage>
        <taxon>Bacteria</taxon>
        <taxon>Pseudomonadati</taxon>
        <taxon>Thermodesulfobacteriota</taxon>
        <taxon>Desulfuromonadia</taxon>
        <taxon>Geobacterales</taxon>
        <taxon>Geobacteraceae</taxon>
        <taxon>Geobacter</taxon>
    </lineage>
</organism>
<name>A0A0B5BI57_9BACT</name>
<dbReference type="HOGENOM" id="CLU_2843621_0_0_7"/>
<dbReference type="Proteomes" id="UP000057609">
    <property type="component" value="Chromosome"/>
</dbReference>
<sequence length="65" mass="7843">MPRRIDVNPESTKQLELKRIGTWIGNYQHSSRAKFPRQSLQNLPRIRQMFDNVPQSYYIIRLNLE</sequence>